<evidence type="ECO:0000313" key="8">
    <source>
        <dbReference type="Proteomes" id="UP001057520"/>
    </source>
</evidence>
<accession>A0ABY4ZS28</accession>
<dbReference type="InterPro" id="IPR005814">
    <property type="entry name" value="Aminotrans_3"/>
</dbReference>
<name>A0ABY4ZS28_9CAUL</name>
<comment type="cofactor">
    <cofactor evidence="1">
        <name>pyridoxal 5'-phosphate</name>
        <dbReference type="ChEBI" id="CHEBI:597326"/>
    </cofactor>
</comment>
<keyword evidence="5 6" id="KW-0663">Pyridoxal phosphate</keyword>
<dbReference type="InterPro" id="IPR015421">
    <property type="entry name" value="PyrdxlP-dep_Trfase_major"/>
</dbReference>
<evidence type="ECO:0000313" key="7">
    <source>
        <dbReference type="EMBL" id="USQ95495.1"/>
    </source>
</evidence>
<dbReference type="GO" id="GO:0034386">
    <property type="term" value="F:4-aminobutyrate:2-oxoglutarate transaminase activity"/>
    <property type="evidence" value="ECO:0007669"/>
    <property type="project" value="UniProtKB-EC"/>
</dbReference>
<dbReference type="PANTHER" id="PTHR11986:SF58">
    <property type="entry name" value="LEUCINE_METHIONINE RACEMASE"/>
    <property type="match status" value="1"/>
</dbReference>
<evidence type="ECO:0000256" key="1">
    <source>
        <dbReference type="ARBA" id="ARBA00001933"/>
    </source>
</evidence>
<keyword evidence="3 7" id="KW-0032">Aminotransferase</keyword>
<dbReference type="InterPro" id="IPR015422">
    <property type="entry name" value="PyrdxlP-dep_Trfase_small"/>
</dbReference>
<dbReference type="SUPFAM" id="SSF53383">
    <property type="entry name" value="PLP-dependent transferases"/>
    <property type="match status" value="1"/>
</dbReference>
<evidence type="ECO:0000256" key="6">
    <source>
        <dbReference type="RuleBase" id="RU003560"/>
    </source>
</evidence>
<dbReference type="NCBIfam" id="TIGR00700">
    <property type="entry name" value="GABAtrnsam"/>
    <property type="match status" value="1"/>
</dbReference>
<gene>
    <name evidence="7" type="primary">gabT</name>
    <name evidence="7" type="ORF">MZV50_23600</name>
</gene>
<protein>
    <submittedName>
        <fullName evidence="7">4-aminobutyrate--2-oxoglutarate transaminase</fullName>
        <ecNumber evidence="7">2.6.1.19</ecNumber>
    </submittedName>
</protein>
<dbReference type="InterPro" id="IPR050103">
    <property type="entry name" value="Class-III_PLP-dep_AT"/>
</dbReference>
<dbReference type="InterPro" id="IPR049704">
    <property type="entry name" value="Aminotrans_3_PPA_site"/>
</dbReference>
<evidence type="ECO:0000256" key="3">
    <source>
        <dbReference type="ARBA" id="ARBA00022576"/>
    </source>
</evidence>
<dbReference type="PANTHER" id="PTHR11986">
    <property type="entry name" value="AMINOTRANSFERASE CLASS III"/>
    <property type="match status" value="1"/>
</dbReference>
<dbReference type="CDD" id="cd00610">
    <property type="entry name" value="OAT_like"/>
    <property type="match status" value="1"/>
</dbReference>
<evidence type="ECO:0000256" key="4">
    <source>
        <dbReference type="ARBA" id="ARBA00022679"/>
    </source>
</evidence>
<sequence length="433" mass="45193">MSASAIASVSNADLLERRRAAVSSGVASSTAVYADRAFNSEVWDVEGRRYIDFAGGIAVLNVGHRHPRVMAAVEAQLGRFTHTAFQVLAYEPYVALAERLNAMAPIEGAAKTIFFTSGAEAVENAVKIARAATGRPGVIAFTGGFHGRTVLSSGLTGKVAPYKRMFGGAPANVFHAPFPIEAHGVSVEDSLRCLDFLFAADLHPTSVAAIIIEPVQGEGGFHPAPDALMTALRAICDTHGILLIADEVQTGFGRTGRMFGAEHWSVRPDLITVAKSLAGGFPLSGVIGRAALMDFVEPGGLGGTYGGSPIACAAALAVLDVMEDEALCARADVIGARLRERIAAFAGRNDLVATRGLRGPGAMIGFDVVTPDGQPDGMGAKAVAARALERGLILLTCGVHGETIRVLAPLTIPFEQLDEGLDILEDSLRLDVA</sequence>
<reference evidence="7 8" key="1">
    <citation type="submission" date="2022-04" db="EMBL/GenBank/DDBJ databases">
        <title>Genome sequence of soybean root-associated Caulobacter segnis RL271.</title>
        <authorList>
            <person name="Longley R."/>
            <person name="Bonito G."/>
            <person name="Trigodet F."/>
            <person name="Crosson S."/>
            <person name="Fiebig A."/>
        </authorList>
    </citation>
    <scope>NUCLEOTIDE SEQUENCE [LARGE SCALE GENOMIC DNA]</scope>
    <source>
        <strain evidence="7 8">RL271</strain>
    </source>
</reference>
<dbReference type="InterPro" id="IPR004632">
    <property type="entry name" value="4NH2But_aminotransferase_bac"/>
</dbReference>
<dbReference type="EC" id="2.6.1.19" evidence="7"/>
<dbReference type="Proteomes" id="UP001057520">
    <property type="component" value="Chromosome"/>
</dbReference>
<dbReference type="Gene3D" id="3.40.640.10">
    <property type="entry name" value="Type I PLP-dependent aspartate aminotransferase-like (Major domain)"/>
    <property type="match status" value="1"/>
</dbReference>
<keyword evidence="4 7" id="KW-0808">Transferase</keyword>
<dbReference type="PROSITE" id="PS00600">
    <property type="entry name" value="AA_TRANSFER_CLASS_3"/>
    <property type="match status" value="1"/>
</dbReference>
<comment type="similarity">
    <text evidence="2 6">Belongs to the class-III pyridoxal-phosphate-dependent aminotransferase family.</text>
</comment>
<evidence type="ECO:0000256" key="5">
    <source>
        <dbReference type="ARBA" id="ARBA00022898"/>
    </source>
</evidence>
<dbReference type="PIRSF" id="PIRSF000521">
    <property type="entry name" value="Transaminase_4ab_Lys_Orn"/>
    <property type="match status" value="1"/>
</dbReference>
<evidence type="ECO:0000256" key="2">
    <source>
        <dbReference type="ARBA" id="ARBA00008954"/>
    </source>
</evidence>
<dbReference type="Gene3D" id="3.90.1150.10">
    <property type="entry name" value="Aspartate Aminotransferase, domain 1"/>
    <property type="match status" value="1"/>
</dbReference>
<keyword evidence="8" id="KW-1185">Reference proteome</keyword>
<dbReference type="Pfam" id="PF00202">
    <property type="entry name" value="Aminotran_3"/>
    <property type="match status" value="1"/>
</dbReference>
<proteinExistence type="inferred from homology"/>
<dbReference type="EMBL" id="CP096040">
    <property type="protein sequence ID" value="USQ95495.1"/>
    <property type="molecule type" value="Genomic_DNA"/>
</dbReference>
<organism evidence="7 8">
    <name type="scientific">Caulobacter segnis</name>
    <dbReference type="NCBI Taxonomy" id="88688"/>
    <lineage>
        <taxon>Bacteria</taxon>
        <taxon>Pseudomonadati</taxon>
        <taxon>Pseudomonadota</taxon>
        <taxon>Alphaproteobacteria</taxon>
        <taxon>Caulobacterales</taxon>
        <taxon>Caulobacteraceae</taxon>
        <taxon>Caulobacter</taxon>
    </lineage>
</organism>
<dbReference type="InterPro" id="IPR015424">
    <property type="entry name" value="PyrdxlP-dep_Trfase"/>
</dbReference>